<reference evidence="1" key="1">
    <citation type="submission" date="2022-08" db="EMBL/GenBank/DDBJ databases">
        <title>Genome Sequence of Pycnoporus sanguineus.</title>
        <authorList>
            <person name="Buettner E."/>
        </authorList>
    </citation>
    <scope>NUCLEOTIDE SEQUENCE</scope>
    <source>
        <strain evidence="1">CG-C14</strain>
    </source>
</reference>
<dbReference type="EMBL" id="JANSHE010001959">
    <property type="protein sequence ID" value="KAJ2998553.1"/>
    <property type="molecule type" value="Genomic_DNA"/>
</dbReference>
<name>A0ACC1PPV1_9APHY</name>
<organism evidence="1 2">
    <name type="scientific">Trametes sanguinea</name>
    <dbReference type="NCBI Taxonomy" id="158606"/>
    <lineage>
        <taxon>Eukaryota</taxon>
        <taxon>Fungi</taxon>
        <taxon>Dikarya</taxon>
        <taxon>Basidiomycota</taxon>
        <taxon>Agaricomycotina</taxon>
        <taxon>Agaricomycetes</taxon>
        <taxon>Polyporales</taxon>
        <taxon>Polyporaceae</taxon>
        <taxon>Trametes</taxon>
    </lineage>
</organism>
<dbReference type="Proteomes" id="UP001144978">
    <property type="component" value="Unassembled WGS sequence"/>
</dbReference>
<accession>A0ACC1PPV1</accession>
<evidence type="ECO:0000313" key="1">
    <source>
        <dbReference type="EMBL" id="KAJ2998553.1"/>
    </source>
</evidence>
<keyword evidence="2" id="KW-1185">Reference proteome</keyword>
<evidence type="ECO:0000313" key="2">
    <source>
        <dbReference type="Proteomes" id="UP001144978"/>
    </source>
</evidence>
<sequence length="264" mass="28473">MKFFSFAPVLAAVAFGAMSVVAQGATSIVNGIEQVTNLSATARDDTNSITITTASTEFPGPHAHLPAQQLIDTANQIVNTISSLAQTIQAQEGQPFGDSDAQLIVAVLKTFVTVHQQFLNALIGKHSLAEQFFFTRPLATFLRNLEGVVDAFADALIDVIPTQAPAANTQFVSSIQSHGCTSTSDLHDSAISADRLEWHSQLGHPNLQQLRSSRFLPPTCLDDESMPSDSSLTWNRSNVASSFLGTLPPCRMRLSGSKPLHEWR</sequence>
<gene>
    <name evidence="1" type="ORF">NUW54_g7018</name>
</gene>
<comment type="caution">
    <text evidence="1">The sequence shown here is derived from an EMBL/GenBank/DDBJ whole genome shotgun (WGS) entry which is preliminary data.</text>
</comment>
<protein>
    <submittedName>
        <fullName evidence="1">Uncharacterized protein</fullName>
    </submittedName>
</protein>
<proteinExistence type="predicted"/>